<evidence type="ECO:0000256" key="4">
    <source>
        <dbReference type="ARBA" id="ARBA00022475"/>
    </source>
</evidence>
<comment type="subcellular location">
    <subcellularLocation>
        <location evidence="1">Cell membrane</location>
        <topology evidence="1">Peripheral membrane protein</topology>
    </subcellularLocation>
</comment>
<keyword evidence="11" id="KW-1185">Reference proteome</keyword>
<evidence type="ECO:0000256" key="5">
    <source>
        <dbReference type="ARBA" id="ARBA00022741"/>
    </source>
</evidence>
<evidence type="ECO:0000256" key="3">
    <source>
        <dbReference type="ARBA" id="ARBA00022448"/>
    </source>
</evidence>
<evidence type="ECO:0000256" key="6">
    <source>
        <dbReference type="ARBA" id="ARBA00022840"/>
    </source>
</evidence>
<protein>
    <submittedName>
        <fullName evidence="10">ABC transporter ATP-binding protein</fullName>
    </submittedName>
</protein>
<feature type="domain" description="ABC transporter" evidence="9">
    <location>
        <begin position="19"/>
        <end position="265"/>
    </location>
</feature>
<dbReference type="GO" id="GO:0005524">
    <property type="term" value="F:ATP binding"/>
    <property type="evidence" value="ECO:0007669"/>
    <property type="project" value="UniProtKB-KW"/>
</dbReference>
<feature type="domain" description="ABC transporter" evidence="9">
    <location>
        <begin position="291"/>
        <end position="536"/>
    </location>
</feature>
<organism evidence="10 11">
    <name type="scientific">Nesterenkonia aethiopica</name>
    <dbReference type="NCBI Taxonomy" id="269144"/>
    <lineage>
        <taxon>Bacteria</taxon>
        <taxon>Bacillati</taxon>
        <taxon>Actinomycetota</taxon>
        <taxon>Actinomycetes</taxon>
        <taxon>Micrococcales</taxon>
        <taxon>Micrococcaceae</taxon>
        <taxon>Nesterenkonia</taxon>
    </lineage>
</organism>
<dbReference type="InterPro" id="IPR003439">
    <property type="entry name" value="ABC_transporter-like_ATP-bd"/>
</dbReference>
<evidence type="ECO:0000313" key="10">
    <source>
        <dbReference type="EMBL" id="GAA3075570.1"/>
    </source>
</evidence>
<dbReference type="NCBIfam" id="NF008453">
    <property type="entry name" value="PRK11308.1"/>
    <property type="match status" value="2"/>
</dbReference>
<accession>A0ABP6M3U5</accession>
<dbReference type="Pfam" id="PF08352">
    <property type="entry name" value="oligo_HPY"/>
    <property type="match status" value="2"/>
</dbReference>
<dbReference type="CDD" id="cd03257">
    <property type="entry name" value="ABC_NikE_OppD_transporters"/>
    <property type="match status" value="2"/>
</dbReference>
<feature type="compositionally biased region" description="Basic and acidic residues" evidence="8">
    <location>
        <begin position="269"/>
        <end position="285"/>
    </location>
</feature>
<dbReference type="InterPro" id="IPR003593">
    <property type="entry name" value="AAA+_ATPase"/>
</dbReference>
<dbReference type="InterPro" id="IPR027417">
    <property type="entry name" value="P-loop_NTPase"/>
</dbReference>
<name>A0ABP6M3U5_9MICC</name>
<dbReference type="Proteomes" id="UP001500236">
    <property type="component" value="Unassembled WGS sequence"/>
</dbReference>
<evidence type="ECO:0000256" key="1">
    <source>
        <dbReference type="ARBA" id="ARBA00004202"/>
    </source>
</evidence>
<dbReference type="EMBL" id="BAAAVT010000026">
    <property type="protein sequence ID" value="GAA3075570.1"/>
    <property type="molecule type" value="Genomic_DNA"/>
</dbReference>
<evidence type="ECO:0000256" key="8">
    <source>
        <dbReference type="SAM" id="MobiDB-lite"/>
    </source>
</evidence>
<dbReference type="PANTHER" id="PTHR43297">
    <property type="entry name" value="OLIGOPEPTIDE TRANSPORT ATP-BINDING PROTEIN APPD"/>
    <property type="match status" value="1"/>
</dbReference>
<dbReference type="PROSITE" id="PS00211">
    <property type="entry name" value="ABC_TRANSPORTER_1"/>
    <property type="match status" value="2"/>
</dbReference>
<dbReference type="Gene3D" id="3.40.50.300">
    <property type="entry name" value="P-loop containing nucleotide triphosphate hydrolases"/>
    <property type="match status" value="2"/>
</dbReference>
<proteinExistence type="inferred from homology"/>
<gene>
    <name evidence="10" type="ORF">GCM10010529_29120</name>
</gene>
<evidence type="ECO:0000256" key="2">
    <source>
        <dbReference type="ARBA" id="ARBA00005417"/>
    </source>
</evidence>
<keyword evidence="7" id="KW-0472">Membrane</keyword>
<keyword evidence="6 10" id="KW-0067">ATP-binding</keyword>
<dbReference type="InterPro" id="IPR050388">
    <property type="entry name" value="ABC_Ni/Peptide_Import"/>
</dbReference>
<evidence type="ECO:0000313" key="11">
    <source>
        <dbReference type="Proteomes" id="UP001500236"/>
    </source>
</evidence>
<evidence type="ECO:0000256" key="7">
    <source>
        <dbReference type="ARBA" id="ARBA00023136"/>
    </source>
</evidence>
<dbReference type="Pfam" id="PF00005">
    <property type="entry name" value="ABC_tran"/>
    <property type="match status" value="2"/>
</dbReference>
<comment type="caution">
    <text evidence="10">The sequence shown here is derived from an EMBL/GenBank/DDBJ whole genome shotgun (WGS) entry which is preliminary data.</text>
</comment>
<keyword evidence="4" id="KW-1003">Cell membrane</keyword>
<dbReference type="SMART" id="SM00382">
    <property type="entry name" value="AAA"/>
    <property type="match status" value="2"/>
</dbReference>
<evidence type="ECO:0000259" key="9">
    <source>
        <dbReference type="PROSITE" id="PS50893"/>
    </source>
</evidence>
<dbReference type="PANTHER" id="PTHR43297:SF2">
    <property type="entry name" value="DIPEPTIDE TRANSPORT ATP-BINDING PROTEIN DPPD"/>
    <property type="match status" value="1"/>
</dbReference>
<feature type="region of interest" description="Disordered" evidence="8">
    <location>
        <begin position="268"/>
        <end position="288"/>
    </location>
</feature>
<keyword evidence="5" id="KW-0547">Nucleotide-binding</keyword>
<dbReference type="RefSeq" id="WP_344684859.1">
    <property type="nucleotide sequence ID" value="NZ_BAAAVT010000026.1"/>
</dbReference>
<reference evidence="11" key="1">
    <citation type="journal article" date="2019" name="Int. J. Syst. Evol. Microbiol.">
        <title>The Global Catalogue of Microorganisms (GCM) 10K type strain sequencing project: providing services to taxonomists for standard genome sequencing and annotation.</title>
        <authorList>
            <consortium name="The Broad Institute Genomics Platform"/>
            <consortium name="The Broad Institute Genome Sequencing Center for Infectious Disease"/>
            <person name="Wu L."/>
            <person name="Ma J."/>
        </authorList>
    </citation>
    <scope>NUCLEOTIDE SEQUENCE [LARGE SCALE GENOMIC DNA]</scope>
    <source>
        <strain evidence="11">JCM 14309</strain>
    </source>
</reference>
<dbReference type="InterPro" id="IPR013563">
    <property type="entry name" value="Oligopep_ABC_C"/>
</dbReference>
<dbReference type="SUPFAM" id="SSF52540">
    <property type="entry name" value="P-loop containing nucleoside triphosphate hydrolases"/>
    <property type="match status" value="2"/>
</dbReference>
<dbReference type="InterPro" id="IPR017871">
    <property type="entry name" value="ABC_transporter-like_CS"/>
</dbReference>
<keyword evidence="3" id="KW-0813">Transport</keyword>
<comment type="similarity">
    <text evidence="2">Belongs to the ABC transporter superfamily.</text>
</comment>
<dbReference type="PROSITE" id="PS50893">
    <property type="entry name" value="ABC_TRANSPORTER_2"/>
    <property type="match status" value="2"/>
</dbReference>
<sequence length="544" mass="59062">MTTTAHETDSSPIRPDPLITVRDLRVAYDGQDAVRGASFAVAPGRSLAIVGGSGSGKSTTVKALLGLLPENARVVGGEVDYTGERLADLSEGTLRHYRGARIGLVPQDPMASLNPSMRIGDQICDALKQYGIRSKEDRRRRALQLMDDAGIPEPARRFRQYPHEFSGGMRQRILIAIALSGDPELLIADEPTSALDVTVQKRILDHLDTLAEDRGLTRILVTHDLGVAADRADEVVVMSDGEVVEQGTPRGILRAPSHPYSQRLVDAAPRLDAHRRREEAPREDDGGPSFLSIRGLVKDFKIRGFKEPLRAVDDVSFDIRKGTTTAVIGESGSGKSTVAKITLGLEKATSGEARVGARAIRPESRDDIRYLRSLTQPVFQDPFSSLNPYWSVVGLIAESLVPRRDLGRAEKRRRVRECLDHVALPQSALGKYPGELSGGQRQRVAIARALVAEPELLVCDEAVSALDVLVQKQILDLLRGLQAEIGVSCLFITHDLGVTSEIADEVVVLRRGRVVEAGPVGQIIDAPQDEYTTALLEAVPGRGL</sequence>